<reference evidence="9" key="2">
    <citation type="journal article" date="2021" name="Sci. Rep.">
        <title>The distribution of antibiotic resistance genes in chicken gut microbiota commensals.</title>
        <authorList>
            <person name="Juricova H."/>
            <person name="Matiasovicova J."/>
            <person name="Kubasova T."/>
            <person name="Cejkova D."/>
            <person name="Rychlik I."/>
        </authorList>
    </citation>
    <scope>NUCLEOTIDE SEQUENCE</scope>
    <source>
        <strain evidence="9">An824</strain>
    </source>
</reference>
<evidence type="ECO:0000259" key="7">
    <source>
        <dbReference type="Pfam" id="PF07980"/>
    </source>
</evidence>
<evidence type="ECO:0000256" key="6">
    <source>
        <dbReference type="SAM" id="SignalP"/>
    </source>
</evidence>
<name>A0A939B6V2_9BACT</name>
<evidence type="ECO:0000259" key="8">
    <source>
        <dbReference type="Pfam" id="PF14322"/>
    </source>
</evidence>
<gene>
    <name evidence="9" type="ORF">H6A34_03355</name>
</gene>
<feature type="domain" description="SusD-like N-terminal" evidence="8">
    <location>
        <begin position="105"/>
        <end position="223"/>
    </location>
</feature>
<protein>
    <submittedName>
        <fullName evidence="9">RagB/SusD family nutrient uptake outer membrane protein</fullName>
    </submittedName>
</protein>
<dbReference type="Proteomes" id="UP000706891">
    <property type="component" value="Unassembled WGS sequence"/>
</dbReference>
<evidence type="ECO:0000256" key="5">
    <source>
        <dbReference type="ARBA" id="ARBA00023237"/>
    </source>
</evidence>
<comment type="similarity">
    <text evidence="2">Belongs to the SusD family.</text>
</comment>
<dbReference type="Gene3D" id="1.25.40.390">
    <property type="match status" value="1"/>
</dbReference>
<dbReference type="InterPro" id="IPR033985">
    <property type="entry name" value="SusD-like_N"/>
</dbReference>
<comment type="caution">
    <text evidence="9">The sequence shown here is derived from an EMBL/GenBank/DDBJ whole genome shotgun (WGS) entry which is preliminary data.</text>
</comment>
<dbReference type="InterPro" id="IPR012944">
    <property type="entry name" value="SusD_RagB_dom"/>
</dbReference>
<feature type="signal peptide" evidence="6">
    <location>
        <begin position="1"/>
        <end position="21"/>
    </location>
</feature>
<accession>A0A939B6V2</accession>
<dbReference type="GO" id="GO:0009279">
    <property type="term" value="C:cell outer membrane"/>
    <property type="evidence" value="ECO:0007669"/>
    <property type="project" value="UniProtKB-SubCell"/>
</dbReference>
<feature type="domain" description="RagB/SusD" evidence="7">
    <location>
        <begin position="362"/>
        <end position="586"/>
    </location>
</feature>
<dbReference type="InterPro" id="IPR011990">
    <property type="entry name" value="TPR-like_helical_dom_sf"/>
</dbReference>
<dbReference type="Pfam" id="PF07980">
    <property type="entry name" value="SusD_RagB"/>
    <property type="match status" value="1"/>
</dbReference>
<keyword evidence="3 6" id="KW-0732">Signal</keyword>
<keyword evidence="4" id="KW-0472">Membrane</keyword>
<reference evidence="9" key="1">
    <citation type="submission" date="2020-08" db="EMBL/GenBank/DDBJ databases">
        <authorList>
            <person name="Cejkova D."/>
            <person name="Kubasova T."/>
            <person name="Jahodarova E."/>
            <person name="Rychlik I."/>
        </authorList>
    </citation>
    <scope>NUCLEOTIDE SEQUENCE</scope>
    <source>
        <strain evidence="9">An824</strain>
    </source>
</reference>
<dbReference type="SUPFAM" id="SSF48452">
    <property type="entry name" value="TPR-like"/>
    <property type="match status" value="1"/>
</dbReference>
<evidence type="ECO:0000256" key="4">
    <source>
        <dbReference type="ARBA" id="ARBA00023136"/>
    </source>
</evidence>
<proteinExistence type="inferred from homology"/>
<feature type="chain" id="PRO_5036729643" evidence="6">
    <location>
        <begin position="22"/>
        <end position="587"/>
    </location>
</feature>
<evidence type="ECO:0000313" key="10">
    <source>
        <dbReference type="Proteomes" id="UP000706891"/>
    </source>
</evidence>
<evidence type="ECO:0000313" key="9">
    <source>
        <dbReference type="EMBL" id="MBM6672912.1"/>
    </source>
</evidence>
<evidence type="ECO:0000256" key="2">
    <source>
        <dbReference type="ARBA" id="ARBA00006275"/>
    </source>
</evidence>
<keyword evidence="10" id="KW-1185">Reference proteome</keyword>
<dbReference type="EMBL" id="JACJJG010000008">
    <property type="protein sequence ID" value="MBM6672912.1"/>
    <property type="molecule type" value="Genomic_DNA"/>
</dbReference>
<dbReference type="AlphaFoldDB" id="A0A939B6V2"/>
<organism evidence="9 10">
    <name type="scientific">Marseilla massiliensis</name>
    <dbReference type="NCBI Taxonomy" id="1841864"/>
    <lineage>
        <taxon>Bacteria</taxon>
        <taxon>Pseudomonadati</taxon>
        <taxon>Bacteroidota</taxon>
        <taxon>Bacteroidia</taxon>
        <taxon>Bacteroidales</taxon>
        <taxon>Prevotellaceae</taxon>
        <taxon>Marseilla</taxon>
    </lineage>
</organism>
<evidence type="ECO:0000256" key="3">
    <source>
        <dbReference type="ARBA" id="ARBA00022729"/>
    </source>
</evidence>
<dbReference type="Pfam" id="PF14322">
    <property type="entry name" value="SusD-like_3"/>
    <property type="match status" value="1"/>
</dbReference>
<keyword evidence="5" id="KW-0998">Cell outer membrane</keyword>
<sequence length="587" mass="65330">MKMKKIILSALTLLMGASAFNGCTSWIEEDPDSFITPDMVGDSEDAASQWVTGVYSKWVNDMFRWGYFPRVLEQDADYISGPDWLFGSFGAGNFQGTDDALALQDALWNGCYNLIGRANLAERHIRAMNNITDAVKNNAIGEVKFHKAFAYFLLVRAYGPVPVQPEVDTSDKNQPRQSVDSVYTYIINNLQDAAYMMYKNTDQAYQAGHVNAGSAAGLLAKVYATMAAAAMPAGTQITVRTGGAYDGDGDDKAYAPLRSMTFSKRAVSGYENMDSHELYTLAAQWAHDVITGEYGDYELLPYNQLWLKSSCTASEFMFSVASADGNDTYSTQVHTQYAGYLMAPGSDFIASGGWTGCTRHWYDLFEHDDYRITQGVRHRWRVNGHQDGNLGFFYPLTEEYSIMATGTNLAGERVGEPSGIYADGVSYYYNMTSECLAFTTKYSDVTNAATENADANWPFLRYADVKLIYAEAENELGHPEEAIIHLNDVRRRSNAAEASLTGNGALDTQEKMRSAIIEERAKEFACEADRRWDLIRWGIYLDAMNAIGTNEDSNGNKTRTERNLLFPIPNSEFNTNHAITENNPGWA</sequence>
<evidence type="ECO:0000256" key="1">
    <source>
        <dbReference type="ARBA" id="ARBA00004442"/>
    </source>
</evidence>
<comment type="subcellular location">
    <subcellularLocation>
        <location evidence="1">Cell outer membrane</location>
    </subcellularLocation>
</comment>